<feature type="domain" description="C-type lectin" evidence="2">
    <location>
        <begin position="664"/>
        <end position="791"/>
    </location>
</feature>
<dbReference type="PANTHER" id="PTHR22803">
    <property type="entry name" value="MANNOSE, PHOSPHOLIPASE, LECTIN RECEPTOR RELATED"/>
    <property type="match status" value="1"/>
</dbReference>
<dbReference type="AlphaFoldDB" id="A0A8S3SR80"/>
<protein>
    <submittedName>
        <fullName evidence="3">MRC</fullName>
    </submittedName>
</protein>
<feature type="domain" description="C-type lectin" evidence="2">
    <location>
        <begin position="814"/>
        <end position="926"/>
    </location>
</feature>
<proteinExistence type="predicted"/>
<comment type="caution">
    <text evidence="3">The sequence shown here is derived from an EMBL/GenBank/DDBJ whole genome shotgun (WGS) entry which is preliminary data.</text>
</comment>
<feature type="domain" description="C-type lectin" evidence="2">
    <location>
        <begin position="66"/>
        <end position="180"/>
    </location>
</feature>
<sequence>MPDIMRTVWGTMYSEVIHGMISLVTTGMDSYVKNIVGGPRTTIKPRPTPRVPAGQFLGCQFGWKKHANSCWAFIRKNMTATAARTECQKRGGYLATVNSRDEQNFIQANLPRPMKGLFLGGSYWIGLSDRVVENYFVWDDGTPVLYTNWNSKEPNNWRNLNEDCVSVWLQGRGWNDMPCNTLSQGYVCRKGVQVVATTGQNPLFQGCTHPWRGYGFGASCYALLDQNNAQRLTWQAAQASCQSKYKGQLATVNDRYVQSFLASYIDTRTDVFWIGLTDKSTPGTYSWVQGQTDYFTFWDNTHTGNEKNTCVAMRTTHPIGLWGNKQCTELHNYICETPRTGFTAPPSTIAPNVPCPMGWNQYSSYCYKKYSSAAQKQTWEASRDLCRGLGGDLLSIHDQNELNYIKTNLLVDSTTFWIGLNDRVNETGYVWSDGSGFDFTAWAPNEPNNFNNEDCGQIVGYTTQKGLWNDNNCYLSLNYICKIQRGTVLQTTAAPVTGVTSAQCGAGSWELFNGACYMTNPTNGANSSLSWYQAQQYCLANKANLASIHAQDENNLLLGMTSKLNQNEFWIGLNELEKPGKYKWSDGSVLDFESWNGNEPNDAFGGERCAGLLSSNGNWNDDNCNQQIGFICKKSVGSVGPVTPAPPQLISGGCSVTGFVPEPYGNKCFYANNNTTPTDWNSAVQFCRKFGTGYDIAAVNNEIEQAFLTSLIQGFTTNLWIGLNNLRHGNRFNWQDNSAFFYSNWNAGEPNGNSQRGRGRTEDCVEMYVKSVIAGSWNDQRCNTPRNILCQGPKAVGQATLSPRKNCRAGYVSHGTSCYKFVKTPVQSWQLAENLCQGDGGVLASINSNYENSFIESQMGPNFDYWIGLQFDQFKGTYHWQKSWPVTFTNWGYGEPSQAPSDRCVKSKNGLWDDTTCSLTLGYVCEINSAQPPAATPAPPGHCRNPGEIINGDYCYYFSPFTYKDWPSARYACTRRLMDLVSITSQDDQNYVYMVMLNARSPTAQHTAQNIWVGLTKGINSKHSFSFDYI</sequence>
<evidence type="ECO:0000313" key="4">
    <source>
        <dbReference type="Proteomes" id="UP000683360"/>
    </source>
</evidence>
<dbReference type="Pfam" id="PF00059">
    <property type="entry name" value="Lectin_C"/>
    <property type="match status" value="6"/>
</dbReference>
<name>A0A8S3SR80_MYTED</name>
<evidence type="ECO:0000256" key="1">
    <source>
        <dbReference type="ARBA" id="ARBA00023157"/>
    </source>
</evidence>
<dbReference type="PROSITE" id="PS00615">
    <property type="entry name" value="C_TYPE_LECTIN_1"/>
    <property type="match status" value="5"/>
</dbReference>
<evidence type="ECO:0000259" key="2">
    <source>
        <dbReference type="PROSITE" id="PS50041"/>
    </source>
</evidence>
<feature type="domain" description="C-type lectin" evidence="2">
    <location>
        <begin position="362"/>
        <end position="482"/>
    </location>
</feature>
<reference evidence="3" key="1">
    <citation type="submission" date="2021-03" db="EMBL/GenBank/DDBJ databases">
        <authorList>
            <person name="Bekaert M."/>
        </authorList>
    </citation>
    <scope>NUCLEOTIDE SEQUENCE</scope>
</reference>
<dbReference type="OrthoDB" id="6285323at2759"/>
<feature type="domain" description="C-type lectin" evidence="2">
    <location>
        <begin position="216"/>
        <end position="336"/>
    </location>
</feature>
<dbReference type="SUPFAM" id="SSF56436">
    <property type="entry name" value="C-type lectin-like"/>
    <property type="match status" value="7"/>
</dbReference>
<dbReference type="InterPro" id="IPR050111">
    <property type="entry name" value="C-type_lectin/snaclec_domain"/>
</dbReference>
<dbReference type="InterPro" id="IPR001304">
    <property type="entry name" value="C-type_lectin-like"/>
</dbReference>
<dbReference type="InterPro" id="IPR016187">
    <property type="entry name" value="CTDL_fold"/>
</dbReference>
<dbReference type="PROSITE" id="PS50041">
    <property type="entry name" value="C_TYPE_LECTIN_2"/>
    <property type="match status" value="7"/>
</dbReference>
<feature type="domain" description="C-type lectin" evidence="2">
    <location>
        <begin position="512"/>
        <end position="633"/>
    </location>
</feature>
<dbReference type="Proteomes" id="UP000683360">
    <property type="component" value="Unassembled WGS sequence"/>
</dbReference>
<evidence type="ECO:0000313" key="3">
    <source>
        <dbReference type="EMBL" id="CAG2222776.1"/>
    </source>
</evidence>
<dbReference type="EMBL" id="CAJPWZ010001767">
    <property type="protein sequence ID" value="CAG2222776.1"/>
    <property type="molecule type" value="Genomic_DNA"/>
</dbReference>
<dbReference type="PRINTS" id="PR01504">
    <property type="entry name" value="PNCREATITSAP"/>
</dbReference>
<dbReference type="Gene3D" id="3.10.100.10">
    <property type="entry name" value="Mannose-Binding Protein A, subunit A"/>
    <property type="match status" value="7"/>
</dbReference>
<accession>A0A8S3SR80</accession>
<organism evidence="3 4">
    <name type="scientific">Mytilus edulis</name>
    <name type="common">Blue mussel</name>
    <dbReference type="NCBI Taxonomy" id="6550"/>
    <lineage>
        <taxon>Eukaryota</taxon>
        <taxon>Metazoa</taxon>
        <taxon>Spiralia</taxon>
        <taxon>Lophotrochozoa</taxon>
        <taxon>Mollusca</taxon>
        <taxon>Bivalvia</taxon>
        <taxon>Autobranchia</taxon>
        <taxon>Pteriomorphia</taxon>
        <taxon>Mytilida</taxon>
        <taxon>Mytiloidea</taxon>
        <taxon>Mytilidae</taxon>
        <taxon>Mytilinae</taxon>
        <taxon>Mytilus</taxon>
    </lineage>
</organism>
<dbReference type="FunFam" id="3.10.100.10:FF:000025">
    <property type="entry name" value="Mannose receptor C-type 1"/>
    <property type="match status" value="1"/>
</dbReference>
<dbReference type="CDD" id="cd00037">
    <property type="entry name" value="CLECT"/>
    <property type="match status" value="6"/>
</dbReference>
<gene>
    <name evidence="3" type="ORF">MEDL_36168</name>
</gene>
<dbReference type="SMART" id="SM00034">
    <property type="entry name" value="CLECT"/>
    <property type="match status" value="6"/>
</dbReference>
<feature type="domain" description="C-type lectin" evidence="2">
    <location>
        <begin position="951"/>
        <end position="1030"/>
    </location>
</feature>
<dbReference type="InterPro" id="IPR016186">
    <property type="entry name" value="C-type_lectin-like/link_sf"/>
</dbReference>
<keyword evidence="1" id="KW-1015">Disulfide bond</keyword>
<keyword evidence="4" id="KW-1185">Reference proteome</keyword>
<dbReference type="InterPro" id="IPR018378">
    <property type="entry name" value="C-type_lectin_CS"/>
</dbReference>